<dbReference type="EMBL" id="VNHS01000007">
    <property type="protein sequence ID" value="TYP73054.1"/>
    <property type="molecule type" value="Genomic_DNA"/>
</dbReference>
<name>A0A5S5C178_9BACL</name>
<dbReference type="AlphaFoldDB" id="A0A5S5C178"/>
<accession>A0A5S5C178</accession>
<dbReference type="RefSeq" id="WP_148930625.1">
    <property type="nucleotide sequence ID" value="NZ_VNHS01000007.1"/>
</dbReference>
<reference evidence="1 2" key="1">
    <citation type="submission" date="2019-07" db="EMBL/GenBank/DDBJ databases">
        <title>Genomic Encyclopedia of Type Strains, Phase III (KMG-III): the genomes of soil and plant-associated and newly described type strains.</title>
        <authorList>
            <person name="Whitman W."/>
        </authorList>
    </citation>
    <scope>NUCLEOTIDE SEQUENCE [LARGE SCALE GENOMIC DNA]</scope>
    <source>
        <strain evidence="1 2">BL24</strain>
    </source>
</reference>
<evidence type="ECO:0000313" key="1">
    <source>
        <dbReference type="EMBL" id="TYP73054.1"/>
    </source>
</evidence>
<comment type="caution">
    <text evidence="1">The sequence shown here is derived from an EMBL/GenBank/DDBJ whole genome shotgun (WGS) entry which is preliminary data.</text>
</comment>
<protein>
    <submittedName>
        <fullName evidence="1">Uncharacterized protein</fullName>
    </submittedName>
</protein>
<dbReference type="Proteomes" id="UP000323257">
    <property type="component" value="Unassembled WGS sequence"/>
</dbReference>
<gene>
    <name evidence="1" type="ORF">BCM02_10738</name>
</gene>
<sequence length="147" mass="17257">MIELDADELAELINAIREGEENPDIIERIKSSLYYPEAIKFIFEADKDTSTHVIMDMIYNYVPDVLPPKLTKKEITELVGRMISCEYNDPDFFRWYFDINRSVADPEWFSKLDRSHDGLSSEEIVEEIISYQPIILPYPLKDSSERE</sequence>
<evidence type="ECO:0000313" key="2">
    <source>
        <dbReference type="Proteomes" id="UP000323257"/>
    </source>
</evidence>
<organism evidence="1 2">
    <name type="scientific">Paenibacillus methanolicus</name>
    <dbReference type="NCBI Taxonomy" id="582686"/>
    <lineage>
        <taxon>Bacteria</taxon>
        <taxon>Bacillati</taxon>
        <taxon>Bacillota</taxon>
        <taxon>Bacilli</taxon>
        <taxon>Bacillales</taxon>
        <taxon>Paenibacillaceae</taxon>
        <taxon>Paenibacillus</taxon>
    </lineage>
</organism>
<keyword evidence="2" id="KW-1185">Reference proteome</keyword>
<proteinExistence type="predicted"/>